<dbReference type="GO" id="GO:0000041">
    <property type="term" value="P:transition metal ion transport"/>
    <property type="evidence" value="ECO:0007669"/>
    <property type="project" value="InterPro"/>
</dbReference>
<evidence type="ECO:0000256" key="6">
    <source>
        <dbReference type="ARBA" id="ARBA00023136"/>
    </source>
</evidence>
<evidence type="ECO:0000256" key="3">
    <source>
        <dbReference type="ARBA" id="ARBA00022475"/>
    </source>
</evidence>
<dbReference type="NCBIfam" id="NF008873">
    <property type="entry name" value="PRK11909.1"/>
    <property type="match status" value="1"/>
</dbReference>
<name>A0A8J3IQ00_9CHLR</name>
<proteinExistence type="predicted"/>
<evidence type="ECO:0000256" key="4">
    <source>
        <dbReference type="ARBA" id="ARBA00022692"/>
    </source>
</evidence>
<dbReference type="Pfam" id="PF01891">
    <property type="entry name" value="CbiM"/>
    <property type="match status" value="1"/>
</dbReference>
<dbReference type="EMBL" id="BNJK01000001">
    <property type="protein sequence ID" value="GHO94231.1"/>
    <property type="molecule type" value="Genomic_DNA"/>
</dbReference>
<feature type="transmembrane region" description="Helical" evidence="7">
    <location>
        <begin position="383"/>
        <end position="408"/>
    </location>
</feature>
<dbReference type="PANTHER" id="PTHR34229:SF1">
    <property type="entry name" value="METAL TRANSPORT PROTEIN HI_1621-RELATED"/>
    <property type="match status" value="1"/>
</dbReference>
<keyword evidence="2" id="KW-0813">Transport</keyword>
<feature type="transmembrane region" description="Helical" evidence="7">
    <location>
        <begin position="39"/>
        <end position="60"/>
    </location>
</feature>
<dbReference type="AlphaFoldDB" id="A0A8J3IQ00"/>
<keyword evidence="4 7" id="KW-0812">Transmembrane</keyword>
<reference evidence="8" key="1">
    <citation type="submission" date="2020-10" db="EMBL/GenBank/DDBJ databases">
        <title>Taxonomic study of unclassified bacteria belonging to the class Ktedonobacteria.</title>
        <authorList>
            <person name="Yabe S."/>
            <person name="Wang C.M."/>
            <person name="Zheng Y."/>
            <person name="Sakai Y."/>
            <person name="Cavaletti L."/>
            <person name="Monciardini P."/>
            <person name="Donadio S."/>
        </authorList>
    </citation>
    <scope>NUCLEOTIDE SEQUENCE</scope>
    <source>
        <strain evidence="8">ID150040</strain>
    </source>
</reference>
<feature type="transmembrane region" description="Helical" evidence="7">
    <location>
        <begin position="285"/>
        <end position="307"/>
    </location>
</feature>
<feature type="transmembrane region" description="Helical" evidence="7">
    <location>
        <begin position="103"/>
        <end position="128"/>
    </location>
</feature>
<keyword evidence="6 7" id="KW-0472">Membrane</keyword>
<feature type="transmembrane region" description="Helical" evidence="7">
    <location>
        <begin position="180"/>
        <end position="212"/>
    </location>
</feature>
<evidence type="ECO:0000256" key="1">
    <source>
        <dbReference type="ARBA" id="ARBA00004651"/>
    </source>
</evidence>
<feature type="transmembrane region" description="Helical" evidence="7">
    <location>
        <begin position="245"/>
        <end position="265"/>
    </location>
</feature>
<dbReference type="GO" id="GO:0005886">
    <property type="term" value="C:plasma membrane"/>
    <property type="evidence" value="ECO:0007669"/>
    <property type="project" value="UniProtKB-SubCell"/>
</dbReference>
<dbReference type="InterPro" id="IPR002751">
    <property type="entry name" value="CbiM/NikMN"/>
</dbReference>
<feature type="transmembrane region" description="Helical" evidence="7">
    <location>
        <begin position="72"/>
        <end position="97"/>
    </location>
</feature>
<feature type="transmembrane region" description="Helical" evidence="7">
    <location>
        <begin position="140"/>
        <end position="160"/>
    </location>
</feature>
<protein>
    <submittedName>
        <fullName evidence="8">Cobalt transporter CbiM</fullName>
    </submittedName>
</protein>
<dbReference type="Proteomes" id="UP000597444">
    <property type="component" value="Unassembled WGS sequence"/>
</dbReference>
<evidence type="ECO:0000313" key="8">
    <source>
        <dbReference type="EMBL" id="GHO94231.1"/>
    </source>
</evidence>
<dbReference type="PANTHER" id="PTHR34229">
    <property type="entry name" value="METAL TRANSPORT PROTEIN HI_1621-RELATED"/>
    <property type="match status" value="1"/>
</dbReference>
<evidence type="ECO:0000256" key="2">
    <source>
        <dbReference type="ARBA" id="ARBA00022448"/>
    </source>
</evidence>
<sequence length="431" mass="45579">MHIPDGYLSPVFSLGTGLATVPAWAIAVRRVRKVLNHRTVPLLAIFAAFSFTIMMFNIPVPGGTTAHAVGGTLIAIVLGPWAAIIGVSTALIIQALFFGDGGILAIFANCLNMGVILPFVGYASYKLIAGKSPLLSTRRVWAAGIGSYIGITVSAVAVAVELGVQPLLFTQNGHALYSPYPLAVALPAMLISHLFGAALVEALVTALGFAFIQRNYPQYLTSLRSVVAGSEIVEGQAETIPLWRVFAVGIVAAVVILFLAGLLTGGGRIDHFFGADWSQVSWPDVWVMLAITAVIAIILIPLAWFLLPKRIKRTGTFFVAIAIIAPLGLVAPGFAFGEGSAEDVKAAFGYIPEGLRQFSSIFSAPFSGYNVQLPFFSDANAPLWHAAIGYEICGIIGVLLIGAVILGIGSLLRRKQTQQPQDTLEEGSVHA</sequence>
<keyword evidence="5 7" id="KW-1133">Transmembrane helix</keyword>
<evidence type="ECO:0000256" key="7">
    <source>
        <dbReference type="SAM" id="Phobius"/>
    </source>
</evidence>
<feature type="transmembrane region" description="Helical" evidence="7">
    <location>
        <begin position="7"/>
        <end position="27"/>
    </location>
</feature>
<keyword evidence="9" id="KW-1185">Reference proteome</keyword>
<accession>A0A8J3IQ00</accession>
<feature type="transmembrane region" description="Helical" evidence="7">
    <location>
        <begin position="314"/>
        <end position="335"/>
    </location>
</feature>
<keyword evidence="3" id="KW-1003">Cell membrane</keyword>
<evidence type="ECO:0000256" key="5">
    <source>
        <dbReference type="ARBA" id="ARBA00022989"/>
    </source>
</evidence>
<dbReference type="RefSeq" id="WP_220204982.1">
    <property type="nucleotide sequence ID" value="NZ_BNJK01000001.1"/>
</dbReference>
<comment type="caution">
    <text evidence="8">The sequence shown here is derived from an EMBL/GenBank/DDBJ whole genome shotgun (WGS) entry which is preliminary data.</text>
</comment>
<comment type="subcellular location">
    <subcellularLocation>
        <location evidence="1">Cell membrane</location>
        <topology evidence="1">Multi-pass membrane protein</topology>
    </subcellularLocation>
</comment>
<gene>
    <name evidence="8" type="ORF">KSF_042790</name>
</gene>
<organism evidence="8 9">
    <name type="scientific">Reticulibacter mediterranei</name>
    <dbReference type="NCBI Taxonomy" id="2778369"/>
    <lineage>
        <taxon>Bacteria</taxon>
        <taxon>Bacillati</taxon>
        <taxon>Chloroflexota</taxon>
        <taxon>Ktedonobacteria</taxon>
        <taxon>Ktedonobacterales</taxon>
        <taxon>Reticulibacteraceae</taxon>
        <taxon>Reticulibacter</taxon>
    </lineage>
</organism>
<evidence type="ECO:0000313" key="9">
    <source>
        <dbReference type="Proteomes" id="UP000597444"/>
    </source>
</evidence>
<dbReference type="Gene3D" id="1.10.1760.20">
    <property type="match status" value="1"/>
</dbReference>